<keyword evidence="1" id="KW-0812">Transmembrane</keyword>
<feature type="signal peptide" evidence="2">
    <location>
        <begin position="1"/>
        <end position="31"/>
    </location>
</feature>
<dbReference type="InterPro" id="IPR006311">
    <property type="entry name" value="TAT_signal"/>
</dbReference>
<proteinExistence type="predicted"/>
<reference evidence="4" key="1">
    <citation type="journal article" date="2019" name="Int. J. Syst. Evol. Microbiol.">
        <title>The Global Catalogue of Microorganisms (GCM) 10K type strain sequencing project: providing services to taxonomists for standard genome sequencing and annotation.</title>
        <authorList>
            <consortium name="The Broad Institute Genomics Platform"/>
            <consortium name="The Broad Institute Genome Sequencing Center for Infectious Disease"/>
            <person name="Wu L."/>
            <person name="Ma J."/>
        </authorList>
    </citation>
    <scope>NUCLEOTIDE SEQUENCE [LARGE SCALE GENOMIC DNA]</scope>
    <source>
        <strain evidence="4">JCM 10671</strain>
    </source>
</reference>
<feature type="chain" id="PRO_5045750305" evidence="2">
    <location>
        <begin position="32"/>
        <end position="468"/>
    </location>
</feature>
<dbReference type="EMBL" id="BAAAHE010000013">
    <property type="protein sequence ID" value="GAA0615862.1"/>
    <property type="molecule type" value="Genomic_DNA"/>
</dbReference>
<dbReference type="PROSITE" id="PS51318">
    <property type="entry name" value="TAT"/>
    <property type="match status" value="1"/>
</dbReference>
<evidence type="ECO:0000256" key="1">
    <source>
        <dbReference type="SAM" id="Phobius"/>
    </source>
</evidence>
<evidence type="ECO:0000256" key="2">
    <source>
        <dbReference type="SAM" id="SignalP"/>
    </source>
</evidence>
<feature type="transmembrane region" description="Helical" evidence="1">
    <location>
        <begin position="439"/>
        <end position="460"/>
    </location>
</feature>
<organism evidence="3 4">
    <name type="scientific">Sporichthya brevicatena</name>
    <dbReference type="NCBI Taxonomy" id="171442"/>
    <lineage>
        <taxon>Bacteria</taxon>
        <taxon>Bacillati</taxon>
        <taxon>Actinomycetota</taxon>
        <taxon>Actinomycetes</taxon>
        <taxon>Sporichthyales</taxon>
        <taxon>Sporichthyaceae</taxon>
        <taxon>Sporichthya</taxon>
    </lineage>
</organism>
<evidence type="ECO:0000313" key="3">
    <source>
        <dbReference type="EMBL" id="GAA0615862.1"/>
    </source>
</evidence>
<keyword evidence="1" id="KW-0472">Membrane</keyword>
<dbReference type="Proteomes" id="UP001500957">
    <property type="component" value="Unassembled WGS sequence"/>
</dbReference>
<keyword evidence="2" id="KW-0732">Signal</keyword>
<sequence>MRSLRSTLAAGAALAVAATGGLVLLSSPAQADINYTGHAEAYGFRATTTNDAIPLNLLIEGDAPIATADLSSLGNSQALAAAPYPGTTAANTPGAVGGLFGVALPNYPVVAQANAGDDPAELNFPGLTLRADAAPTRAASVATMGSAATGAETTAMVDATRESTEGVKAEGKSRLEALALLDFLHIGRVESRAVALLDTFGKRTTASDLRIDNITAPGLSFAMPESTPAKVPLPNPLPGTPQPPTLEFPPVALPGGGSSYNAPELGFRNGQFVVTFTAAGVQHSSPVPFETVAAAFAAIGVEVTYQAAVPTPNGIIAPLLSFRTELPAPPENPLGVKSSTPVTLDLGLTAASIDGSALDGAGMPISGGTDATSGAAGGALPDGIDGAANPGLLPGTDLGAVPGALPGTAPGVAPVGAPSPVQLAGGPGIGGAGSPFTDLYVVFVVVAAVVLLGAPLVTVVGSKIVGSR</sequence>
<evidence type="ECO:0000313" key="4">
    <source>
        <dbReference type="Proteomes" id="UP001500957"/>
    </source>
</evidence>
<dbReference type="RefSeq" id="WP_344603661.1">
    <property type="nucleotide sequence ID" value="NZ_BAAAHE010000013.1"/>
</dbReference>
<comment type="caution">
    <text evidence="3">The sequence shown here is derived from an EMBL/GenBank/DDBJ whole genome shotgun (WGS) entry which is preliminary data.</text>
</comment>
<name>A0ABP3RWI3_9ACTN</name>
<accession>A0ABP3RWI3</accession>
<keyword evidence="1" id="KW-1133">Transmembrane helix</keyword>
<gene>
    <name evidence="3" type="ORF">GCM10009547_17290</name>
</gene>
<protein>
    <submittedName>
        <fullName evidence="3">Uncharacterized protein</fullName>
    </submittedName>
</protein>
<keyword evidence="4" id="KW-1185">Reference proteome</keyword>